<sequence length="277" mass="31292">MMIALYRAPIKFGARSPWLRLPRSRPQHGQRNTSNSTPAKDSTNAAKQDKLPPHTPYEIPVEGAKAEPVDIPIQLWYHRLGPVSTFFRWFHRTQEKRPHAVQVSMTLITYLCGDLSAQEIGGEPYDGKRTLRMLTIGAIASIPGYKWFLFLGRNFNFQSKVASIATKVAVNQAVFTPIFNSYFFGMQALLTGEGPSGVITRIKATVPTSIVNSLKLWPAVTAFSFWVIPHQYRFMFSGIFAVAWQTYLSFLNRKEEKIELATDSMLRPVIPEGKVVK</sequence>
<dbReference type="Proteomes" id="UP001203852">
    <property type="component" value="Unassembled WGS sequence"/>
</dbReference>
<proteinExistence type="inferred from homology"/>
<dbReference type="PANTHER" id="PTHR11266">
    <property type="entry name" value="PEROXISOMAL MEMBRANE PROTEIN 2, PXMP2 MPV17"/>
    <property type="match status" value="1"/>
</dbReference>
<keyword evidence="5" id="KW-0472">Membrane</keyword>
<feature type="compositionally biased region" description="Polar residues" evidence="7">
    <location>
        <begin position="29"/>
        <end position="46"/>
    </location>
</feature>
<reference evidence="8" key="1">
    <citation type="journal article" date="2022" name="bioRxiv">
        <title>Deciphering the potential niche of two novel black yeast fungi from a biological soil crust based on their genomes, phenotypes, and melanin regulation.</title>
        <authorList>
            <consortium name="DOE Joint Genome Institute"/>
            <person name="Carr E.C."/>
            <person name="Barton Q."/>
            <person name="Grambo S."/>
            <person name="Sullivan M."/>
            <person name="Renfro C.M."/>
            <person name="Kuo A."/>
            <person name="Pangilinan J."/>
            <person name="Lipzen A."/>
            <person name="Keymanesh K."/>
            <person name="Savage E."/>
            <person name="Barry K."/>
            <person name="Grigoriev I.V."/>
            <person name="Riekhof W.R."/>
            <person name="Harris S.S."/>
        </authorList>
    </citation>
    <scope>NUCLEOTIDE SEQUENCE</scope>
    <source>
        <strain evidence="8">JF 03-4F</strain>
    </source>
</reference>
<feature type="region of interest" description="Disordered" evidence="7">
    <location>
        <begin position="19"/>
        <end position="59"/>
    </location>
</feature>
<keyword evidence="3" id="KW-0812">Transmembrane</keyword>
<dbReference type="GO" id="GO:0005739">
    <property type="term" value="C:mitochondrion"/>
    <property type="evidence" value="ECO:0007669"/>
    <property type="project" value="TreeGrafter"/>
</dbReference>
<evidence type="ECO:0000256" key="2">
    <source>
        <dbReference type="ARBA" id="ARBA00006824"/>
    </source>
</evidence>
<evidence type="ECO:0000256" key="3">
    <source>
        <dbReference type="ARBA" id="ARBA00022692"/>
    </source>
</evidence>
<dbReference type="GO" id="GO:0016020">
    <property type="term" value="C:membrane"/>
    <property type="evidence" value="ECO:0007669"/>
    <property type="project" value="UniProtKB-SubCell"/>
</dbReference>
<comment type="subcellular location">
    <subcellularLocation>
        <location evidence="1">Membrane</location>
        <topology evidence="1">Multi-pass membrane protein</topology>
    </subcellularLocation>
</comment>
<dbReference type="PANTHER" id="PTHR11266:SF113">
    <property type="entry name" value="MEMBRANE PROTEIN, MPV17_PMP22 FAMILY, PUTATIVE (AFU_ORTHOLOGUE AFUA_1G13840)-RELATED"/>
    <property type="match status" value="1"/>
</dbReference>
<protein>
    <recommendedName>
        <fullName evidence="10">Protein SYM1</fullName>
    </recommendedName>
</protein>
<dbReference type="InterPro" id="IPR007248">
    <property type="entry name" value="Mpv17_PMP22"/>
</dbReference>
<keyword evidence="9" id="KW-1185">Reference proteome</keyword>
<evidence type="ECO:0000256" key="4">
    <source>
        <dbReference type="ARBA" id="ARBA00022989"/>
    </source>
</evidence>
<dbReference type="EMBL" id="MU404351">
    <property type="protein sequence ID" value="KAI1617165.1"/>
    <property type="molecule type" value="Genomic_DNA"/>
</dbReference>
<evidence type="ECO:0000256" key="6">
    <source>
        <dbReference type="RuleBase" id="RU363053"/>
    </source>
</evidence>
<name>A0AAN6E5W2_9EURO</name>
<evidence type="ECO:0000256" key="5">
    <source>
        <dbReference type="ARBA" id="ARBA00023136"/>
    </source>
</evidence>
<evidence type="ECO:0000313" key="8">
    <source>
        <dbReference type="EMBL" id="KAI1617165.1"/>
    </source>
</evidence>
<evidence type="ECO:0000256" key="7">
    <source>
        <dbReference type="SAM" id="MobiDB-lite"/>
    </source>
</evidence>
<evidence type="ECO:0008006" key="10">
    <source>
        <dbReference type="Google" id="ProtNLM"/>
    </source>
</evidence>
<evidence type="ECO:0000313" key="9">
    <source>
        <dbReference type="Proteomes" id="UP001203852"/>
    </source>
</evidence>
<keyword evidence="4" id="KW-1133">Transmembrane helix</keyword>
<comment type="caution">
    <text evidence="8">The sequence shown here is derived from an EMBL/GenBank/DDBJ whole genome shotgun (WGS) entry which is preliminary data.</text>
</comment>
<evidence type="ECO:0000256" key="1">
    <source>
        <dbReference type="ARBA" id="ARBA00004141"/>
    </source>
</evidence>
<dbReference type="Pfam" id="PF04117">
    <property type="entry name" value="Mpv17_PMP22"/>
    <property type="match status" value="1"/>
</dbReference>
<comment type="similarity">
    <text evidence="2 6">Belongs to the peroxisomal membrane protein PXMP2/4 family.</text>
</comment>
<accession>A0AAN6E5W2</accession>
<gene>
    <name evidence="8" type="ORF">EDD36DRAFT_155994</name>
</gene>
<organism evidence="8 9">
    <name type="scientific">Exophiala viscosa</name>
    <dbReference type="NCBI Taxonomy" id="2486360"/>
    <lineage>
        <taxon>Eukaryota</taxon>
        <taxon>Fungi</taxon>
        <taxon>Dikarya</taxon>
        <taxon>Ascomycota</taxon>
        <taxon>Pezizomycotina</taxon>
        <taxon>Eurotiomycetes</taxon>
        <taxon>Chaetothyriomycetidae</taxon>
        <taxon>Chaetothyriales</taxon>
        <taxon>Herpotrichiellaceae</taxon>
        <taxon>Exophiala</taxon>
    </lineage>
</organism>
<dbReference type="AlphaFoldDB" id="A0AAN6E5W2"/>